<dbReference type="Gene3D" id="2.40.50.90">
    <property type="match status" value="6"/>
</dbReference>
<sequence length="1667" mass="185745">AGGPRLAATPGPREQGVGGAELCPGDLGLVEVVGLWYRCCVVSRRGQDYRVLLLDEGCMMVTSAYYLARGCEELFQLPPEVLGCIVADVVPSGGPRVAACGDAPVSTWTVEAMEFLSYLHGKEVSGLVQEVVTPQLIVLELPQLVAQMHHLGLARQVAPSWFCQVLRHCLTSGHLRNQTKLQPPAHSLVWEFTTSAVLQLLRVLLSYQPVSPALDYFYPQLQLGVTEPVLVTHVADPHHIYCQLRSLSQEIRCLSDTMRHTYDQWEQDLWPTVGSPCAARGTDGQWYRALLLELIAGEQDQQVALVIFVDYGRKETVARANLRHLPVECFRMPVVTYPCALQGISDGGCGWSSLQIDELKALVLGKGVSAHIKAFNSFEHRYYVSLYGENGINLNHLFGVQACCLVSSHMQVSQTEAREQLEVEESTAEELELPPGAPPVALTHKGLASAPVVGVRLKLGVFHDVQVSYLRDPSEFWLQLHEHCQLFRQLRQSMWNFYSHATKLDGAGWDLQPGSLCCASGKDGAFYRAVITGVLDGGVEIYLVDRGNTETVDRCAVKELLPRFRDLPALALKCALAGVSAPSGSWSEASLSAFREIVLNKGLKVHFLSTQGDKYMVEIFDQSQLGEKSVSKLMAQGGYAEYQRCEIPEALQKLSNMAVSQASSPASVGEEKQINTEKRLREESDLKRNNRAFNPCAAAMVRACPVAAIHNSKSSESLPAQKYEGKKNLPISLRQSSSSYGGHLEVGSTVNVIVSYVENPSYFWCQLSRNCHDLKVLMAEIQEYCKNSSHPYAWPNSLCLAQYSEDEKWYRALIISDAPSAEKVEVIYVDYGNRELVSLTNLRSTNERFLRLEAQAFRCSLYNLIQPNGEDPFAWDEEAIRAFQEFVDTSSSHLELKCTVFALASMNNKELFNIVDLMTPFQSACQFLTERSVARPLPPQKPLVSSVQLCSYYYSMHGIKIGSEEDVYITHVEDPWTFYCQLERCADVLAQLTDNIGRLSETITSLETLRESGSLCLAKYTDSHWYRGVIMKTKPNTEVFFVDFGNTEPVEKDHLLPIPSDACDILLLPMQAIKCSLSDISNIPEEATTWFKQTVLERQLKAVIVAKESDGKLLIELFDGNTQINAKLKEEVSLINNTGLCRLVENETSCSRNTEVNERNETGESPLNAGGPLERKKCTSEAQGGRGSSERHFKEDVNLFHPATKGDLAAGALESDKMLSSKKDAFLLNQAGEQSLLTVQMGTQSDFKSDTEGGCIMLKNISDVLHQKIVPALKVLVYVSHVNDLSDFYVQLQSDEVQLDRITERLNNRTQAKNHCRQLFQAGDLISAVYSEDSLWYRAVVKEKTSDNLISIQYIDYGNTSVINVDQAHKLPEDLSSIPAISIHCFLGGLKCKKNTVWAEKAVLYFIKRTSEVLLMCEFVEKVEDKWEVILSDHQGVITVDLADENLAKILDQENSDMVTVCKPLPPQAQNEISSVSDCKSFVWKFPEAGQTVKIYVTVVNGPEYFWGRSADTEDMNYIEEKIEEAENLGLNSLKDCRSCIKRGDICLAKYSQDGKFYRAEVSSIKGDNVVVRHVDYGSEEAVSLEMIRQIPCELLKIPNQAFACCLSGFNLSEGSWLSEAKDKLYDMTEDLLLEAEVIETREDKAAEIPLSVVKLEASGKSINEEM</sequence>
<proteinExistence type="predicted"/>
<dbReference type="EMBL" id="KK501614">
    <property type="protein sequence ID" value="KFP16620.1"/>
    <property type="molecule type" value="Genomic_DNA"/>
</dbReference>
<feature type="domain" description="Tudor" evidence="2">
    <location>
        <begin position="510"/>
        <end position="567"/>
    </location>
</feature>
<feature type="domain" description="Tudor" evidence="2">
    <location>
        <begin position="792"/>
        <end position="852"/>
    </location>
</feature>
<name>A0A091JA67_EGRGA</name>
<dbReference type="FunFam" id="2.30.30.140:FF:000018">
    <property type="entry name" value="Serine/threonine-protein kinase 31"/>
    <property type="match status" value="3"/>
</dbReference>
<dbReference type="PROSITE" id="PS50304">
    <property type="entry name" value="TUDOR"/>
    <property type="match status" value="6"/>
</dbReference>
<feature type="region of interest" description="Disordered" evidence="1">
    <location>
        <begin position="1151"/>
        <end position="1193"/>
    </location>
</feature>
<evidence type="ECO:0000313" key="4">
    <source>
        <dbReference type="Proteomes" id="UP000053119"/>
    </source>
</evidence>
<dbReference type="SMART" id="SM00333">
    <property type="entry name" value="TUDOR"/>
    <property type="match status" value="6"/>
</dbReference>
<evidence type="ECO:0000256" key="1">
    <source>
        <dbReference type="SAM" id="MobiDB-lite"/>
    </source>
</evidence>
<dbReference type="Gene3D" id="2.30.30.140">
    <property type="match status" value="6"/>
</dbReference>
<dbReference type="PANTHER" id="PTHR22948:SF15">
    <property type="entry name" value="TUDOR DOMAIN-CONTAINING PROTEIN 6"/>
    <property type="match status" value="1"/>
</dbReference>
<protein>
    <submittedName>
        <fullName evidence="3">Tudor domain-containing protein 6</fullName>
    </submittedName>
</protein>
<dbReference type="InterPro" id="IPR002999">
    <property type="entry name" value="Tudor"/>
</dbReference>
<keyword evidence="4" id="KW-1185">Reference proteome</keyword>
<feature type="domain" description="Tudor" evidence="2">
    <location>
        <begin position="1009"/>
        <end position="1065"/>
    </location>
</feature>
<dbReference type="PANTHER" id="PTHR22948">
    <property type="entry name" value="TUDOR DOMAIN CONTAINING PROTEIN"/>
    <property type="match status" value="1"/>
</dbReference>
<dbReference type="InterPro" id="IPR035437">
    <property type="entry name" value="SNase_OB-fold_sf"/>
</dbReference>
<feature type="non-terminal residue" evidence="3">
    <location>
        <position position="1"/>
    </location>
</feature>
<gene>
    <name evidence="3" type="ORF">Z169_05195</name>
</gene>
<feature type="domain" description="Tudor" evidence="2">
    <location>
        <begin position="1319"/>
        <end position="1378"/>
    </location>
</feature>
<feature type="non-terminal residue" evidence="3">
    <location>
        <position position="1667"/>
    </location>
</feature>
<accession>A0A091JA67</accession>
<reference evidence="3 4" key="1">
    <citation type="submission" date="2014-04" db="EMBL/GenBank/DDBJ databases">
        <title>Genome evolution of avian class.</title>
        <authorList>
            <person name="Zhang G."/>
            <person name="Li C."/>
        </authorList>
    </citation>
    <scope>NUCLEOTIDE SEQUENCE [LARGE SCALE GENOMIC DNA]</scope>
    <source>
        <strain evidence="3">BGI_Z169</strain>
    </source>
</reference>
<dbReference type="InterPro" id="IPR050621">
    <property type="entry name" value="Tudor_domain_containing"/>
</dbReference>
<evidence type="ECO:0000259" key="2">
    <source>
        <dbReference type="PROSITE" id="PS50304"/>
    </source>
</evidence>
<feature type="domain" description="Tudor" evidence="2">
    <location>
        <begin position="270"/>
        <end position="332"/>
    </location>
</feature>
<organism evidence="3 4">
    <name type="scientific">Egretta garzetta</name>
    <name type="common">Little egret</name>
    <dbReference type="NCBI Taxonomy" id="188379"/>
    <lineage>
        <taxon>Eukaryota</taxon>
        <taxon>Metazoa</taxon>
        <taxon>Chordata</taxon>
        <taxon>Craniata</taxon>
        <taxon>Vertebrata</taxon>
        <taxon>Euteleostomi</taxon>
        <taxon>Archelosauria</taxon>
        <taxon>Archosauria</taxon>
        <taxon>Dinosauria</taxon>
        <taxon>Saurischia</taxon>
        <taxon>Theropoda</taxon>
        <taxon>Coelurosauria</taxon>
        <taxon>Aves</taxon>
        <taxon>Neognathae</taxon>
        <taxon>Neoaves</taxon>
        <taxon>Aequornithes</taxon>
        <taxon>Pelecaniformes</taxon>
        <taxon>Ardeidae</taxon>
        <taxon>Egretta</taxon>
    </lineage>
</organism>
<feature type="domain" description="Tudor" evidence="2">
    <location>
        <begin position="1540"/>
        <end position="1598"/>
    </location>
</feature>
<evidence type="ECO:0000313" key="3">
    <source>
        <dbReference type="EMBL" id="KFP16620.1"/>
    </source>
</evidence>
<dbReference type="Proteomes" id="UP000053119">
    <property type="component" value="Unassembled WGS sequence"/>
</dbReference>
<dbReference type="Pfam" id="PF00567">
    <property type="entry name" value="TUDOR"/>
    <property type="match status" value="6"/>
</dbReference>
<dbReference type="STRING" id="188379.A0A091JA67"/>
<dbReference type="SUPFAM" id="SSF50199">
    <property type="entry name" value="Staphylococcal nuclease"/>
    <property type="match status" value="1"/>
</dbReference>
<dbReference type="SUPFAM" id="SSF63748">
    <property type="entry name" value="Tudor/PWWP/MBT"/>
    <property type="match status" value="7"/>
</dbReference>